<feature type="compositionally biased region" description="Basic and acidic residues" evidence="2">
    <location>
        <begin position="225"/>
        <end position="235"/>
    </location>
</feature>
<dbReference type="KEGG" id="val:VDBG_08378"/>
<protein>
    <submittedName>
        <fullName evidence="3">Predicted protein</fullName>
    </submittedName>
</protein>
<keyword evidence="4" id="KW-1185">Reference proteome</keyword>
<name>C9STV7_VERA1</name>
<keyword evidence="1" id="KW-0175">Coiled coil</keyword>
<dbReference type="eggNOG" id="ENOG502R6F5">
    <property type="taxonomic scope" value="Eukaryota"/>
</dbReference>
<dbReference type="Proteomes" id="UP000008698">
    <property type="component" value="Unassembled WGS sequence"/>
</dbReference>
<feature type="region of interest" description="Disordered" evidence="2">
    <location>
        <begin position="166"/>
        <end position="308"/>
    </location>
</feature>
<feature type="compositionally biased region" description="Acidic residues" evidence="2">
    <location>
        <begin position="195"/>
        <end position="214"/>
    </location>
</feature>
<reference evidence="4" key="1">
    <citation type="journal article" date="2011" name="PLoS Pathog.">
        <title>Comparative genomics yields insights into niche adaptation of plant vascular wilt pathogens.</title>
        <authorList>
            <person name="Klosterman S.J."/>
            <person name="Subbarao K.V."/>
            <person name="Kang S."/>
            <person name="Veronese P."/>
            <person name="Gold S.E."/>
            <person name="Thomma B.P.H.J."/>
            <person name="Chen Z."/>
            <person name="Henrissat B."/>
            <person name="Lee Y.-H."/>
            <person name="Park J."/>
            <person name="Garcia-Pedrajas M.D."/>
            <person name="Barbara D.J."/>
            <person name="Anchieta A."/>
            <person name="de Jonge R."/>
            <person name="Santhanam P."/>
            <person name="Maruthachalam K."/>
            <person name="Atallah Z."/>
            <person name="Amyotte S.G."/>
            <person name="Paz Z."/>
            <person name="Inderbitzin P."/>
            <person name="Hayes R.J."/>
            <person name="Heiman D.I."/>
            <person name="Young S."/>
            <person name="Zeng Q."/>
            <person name="Engels R."/>
            <person name="Galagan J."/>
            <person name="Cuomo C.A."/>
            <person name="Dobinson K.F."/>
            <person name="Ma L.-J."/>
        </authorList>
    </citation>
    <scope>NUCLEOTIDE SEQUENCE [LARGE SCALE GENOMIC DNA]</scope>
    <source>
        <strain evidence="4">VaMs.102 / ATCC MYA-4576 / FGSC 10136</strain>
    </source>
</reference>
<evidence type="ECO:0000256" key="2">
    <source>
        <dbReference type="SAM" id="MobiDB-lite"/>
    </source>
</evidence>
<dbReference type="EMBL" id="DS985225">
    <property type="protein sequence ID" value="EEY22268.1"/>
    <property type="molecule type" value="Genomic_DNA"/>
</dbReference>
<sequence>MAKDLYSEILQCNQGSGVEYQRLIYLHAGLVDAGESNVLNEAFENGFEIPMLLEQQVGEILLENQIPLQPKRSTKGGTWKPISFNNLSALKTWDRVRRYRRYTEADIIAITVMTAQHGGKLPPKIAKEPEAIRYRAGIARALDLPPMTAEEDTVLPFIECAATDPVRGRTGASDATRNAGVGSDLETRVEHGTFELDDEYDDEVERGSSTDDDPIPLGPRHTRPRLSDTTRDRVKNLAKKRAQQQALRRARIQARTANQPVAATSHTTTTQAGLPVANPQRQYNQSSSSTLAVPEDNSRNSGNREREAVINKLDDEVRQLRAIIREIEKEKGRLANENQQLARRLASWIGVVGDMQKHLDDCQDNLDLAKERENAEFGHPSA</sequence>
<evidence type="ECO:0000313" key="4">
    <source>
        <dbReference type="Proteomes" id="UP000008698"/>
    </source>
</evidence>
<evidence type="ECO:0000313" key="3">
    <source>
        <dbReference type="EMBL" id="EEY22268.1"/>
    </source>
</evidence>
<dbReference type="GeneID" id="9529382"/>
<dbReference type="OMA" id="EPEAIRY"/>
<gene>
    <name evidence="3" type="ORF">VDBG_08378</name>
</gene>
<evidence type="ECO:0000256" key="1">
    <source>
        <dbReference type="SAM" id="Coils"/>
    </source>
</evidence>
<feature type="coiled-coil region" evidence="1">
    <location>
        <begin position="310"/>
        <end position="372"/>
    </location>
</feature>
<proteinExistence type="predicted"/>
<dbReference type="RefSeq" id="XP_003001333.1">
    <property type="nucleotide sequence ID" value="XM_003001287.1"/>
</dbReference>
<dbReference type="OrthoDB" id="10322893at2759"/>
<feature type="compositionally biased region" description="Basic and acidic residues" evidence="2">
    <location>
        <begin position="185"/>
        <end position="194"/>
    </location>
</feature>
<dbReference type="HOGENOM" id="CLU_774338_0_0_1"/>
<feature type="compositionally biased region" description="Polar residues" evidence="2">
    <location>
        <begin position="256"/>
        <end position="272"/>
    </location>
</feature>
<organism evidence="4">
    <name type="scientific">Verticillium alfalfae (strain VaMs.102 / ATCC MYA-4576 / FGSC 10136)</name>
    <name type="common">Verticillium wilt of alfalfa</name>
    <name type="synonym">Verticillium albo-atrum</name>
    <dbReference type="NCBI Taxonomy" id="526221"/>
    <lineage>
        <taxon>Eukaryota</taxon>
        <taxon>Fungi</taxon>
        <taxon>Dikarya</taxon>
        <taxon>Ascomycota</taxon>
        <taxon>Pezizomycotina</taxon>
        <taxon>Sordariomycetes</taxon>
        <taxon>Hypocreomycetidae</taxon>
        <taxon>Glomerellales</taxon>
        <taxon>Plectosphaerellaceae</taxon>
        <taxon>Verticillium</taxon>
    </lineage>
</organism>
<feature type="compositionally biased region" description="Basic residues" evidence="2">
    <location>
        <begin position="236"/>
        <end position="252"/>
    </location>
</feature>
<feature type="compositionally biased region" description="Polar residues" evidence="2">
    <location>
        <begin position="279"/>
        <end position="291"/>
    </location>
</feature>
<dbReference type="AlphaFoldDB" id="C9STV7"/>
<accession>C9STV7</accession>
<feature type="compositionally biased region" description="Basic and acidic residues" evidence="2">
    <location>
        <begin position="296"/>
        <end position="308"/>
    </location>
</feature>